<dbReference type="RefSeq" id="XP_013318877.1">
    <property type="nucleotide sequence ID" value="XM_013463423.1"/>
</dbReference>
<protein>
    <submittedName>
        <fullName evidence="2">Uncharacterized protein</fullName>
    </submittedName>
</protein>
<feature type="compositionally biased region" description="Polar residues" evidence="1">
    <location>
        <begin position="662"/>
        <end position="674"/>
    </location>
</feature>
<keyword evidence="3" id="KW-1185">Reference proteome</keyword>
<feature type="compositionally biased region" description="Polar residues" evidence="1">
    <location>
        <begin position="282"/>
        <end position="298"/>
    </location>
</feature>
<feature type="compositionally biased region" description="Polar residues" evidence="1">
    <location>
        <begin position="203"/>
        <end position="218"/>
    </location>
</feature>
<feature type="compositionally biased region" description="Polar residues" evidence="1">
    <location>
        <begin position="231"/>
        <end position="246"/>
    </location>
</feature>
<dbReference type="STRING" id="348802.A0A0D2ERE5"/>
<dbReference type="EMBL" id="KN847318">
    <property type="protein sequence ID" value="KIW58293.1"/>
    <property type="molecule type" value="Genomic_DNA"/>
</dbReference>
<proteinExistence type="predicted"/>
<evidence type="ECO:0000313" key="3">
    <source>
        <dbReference type="Proteomes" id="UP000054342"/>
    </source>
</evidence>
<feature type="region of interest" description="Disordered" evidence="1">
    <location>
        <begin position="752"/>
        <end position="794"/>
    </location>
</feature>
<evidence type="ECO:0000313" key="2">
    <source>
        <dbReference type="EMBL" id="KIW58293.1"/>
    </source>
</evidence>
<feature type="region of interest" description="Disordered" evidence="1">
    <location>
        <begin position="1"/>
        <end position="56"/>
    </location>
</feature>
<feature type="compositionally biased region" description="Polar residues" evidence="1">
    <location>
        <begin position="617"/>
        <end position="641"/>
    </location>
</feature>
<dbReference type="GeneID" id="25324732"/>
<feature type="region of interest" description="Disordered" evidence="1">
    <location>
        <begin position="190"/>
        <end position="349"/>
    </location>
</feature>
<dbReference type="HOGENOM" id="CLU_334342_0_0_1"/>
<dbReference type="AlphaFoldDB" id="A0A0D2ERE5"/>
<feature type="region of interest" description="Disordered" evidence="1">
    <location>
        <begin position="562"/>
        <end position="588"/>
    </location>
</feature>
<dbReference type="Proteomes" id="UP000054342">
    <property type="component" value="Unassembled WGS sequence"/>
</dbReference>
<reference evidence="2 3" key="1">
    <citation type="submission" date="2015-01" db="EMBL/GenBank/DDBJ databases">
        <title>The Genome Sequence of Exophiala xenobiotica CBS118157.</title>
        <authorList>
            <consortium name="The Broad Institute Genomics Platform"/>
            <person name="Cuomo C."/>
            <person name="de Hoog S."/>
            <person name="Gorbushina A."/>
            <person name="Stielow B."/>
            <person name="Teixiera M."/>
            <person name="Abouelleil A."/>
            <person name="Chapman S.B."/>
            <person name="Priest M."/>
            <person name="Young S.K."/>
            <person name="Wortman J."/>
            <person name="Nusbaum C."/>
            <person name="Birren B."/>
        </authorList>
    </citation>
    <scope>NUCLEOTIDE SEQUENCE [LARGE SCALE GENOMIC DNA]</scope>
    <source>
        <strain evidence="2 3">CBS 118157</strain>
    </source>
</reference>
<feature type="compositionally biased region" description="Low complexity" evidence="1">
    <location>
        <begin position="761"/>
        <end position="777"/>
    </location>
</feature>
<feature type="compositionally biased region" description="Polar residues" evidence="1">
    <location>
        <begin position="307"/>
        <end position="336"/>
    </location>
</feature>
<evidence type="ECO:0000256" key="1">
    <source>
        <dbReference type="SAM" id="MobiDB-lite"/>
    </source>
</evidence>
<feature type="compositionally biased region" description="Low complexity" evidence="1">
    <location>
        <begin position="153"/>
        <end position="167"/>
    </location>
</feature>
<accession>A0A0D2ERE5</accession>
<name>A0A0D2ERE5_9EURO</name>
<organism evidence="2 3">
    <name type="scientific">Exophiala xenobiotica</name>
    <dbReference type="NCBI Taxonomy" id="348802"/>
    <lineage>
        <taxon>Eukaryota</taxon>
        <taxon>Fungi</taxon>
        <taxon>Dikarya</taxon>
        <taxon>Ascomycota</taxon>
        <taxon>Pezizomycotina</taxon>
        <taxon>Eurotiomycetes</taxon>
        <taxon>Chaetothyriomycetidae</taxon>
        <taxon>Chaetothyriales</taxon>
        <taxon>Herpotrichiellaceae</taxon>
        <taxon>Exophiala</taxon>
    </lineage>
</organism>
<feature type="compositionally biased region" description="Polar residues" evidence="1">
    <location>
        <begin position="703"/>
        <end position="726"/>
    </location>
</feature>
<feature type="compositionally biased region" description="Polar residues" evidence="1">
    <location>
        <begin position="23"/>
        <end position="42"/>
    </location>
</feature>
<feature type="region of interest" description="Disordered" evidence="1">
    <location>
        <begin position="122"/>
        <end position="176"/>
    </location>
</feature>
<gene>
    <name evidence="2" type="ORF">PV05_02824</name>
</gene>
<feature type="compositionally biased region" description="Basic residues" evidence="1">
    <location>
        <begin position="1"/>
        <end position="10"/>
    </location>
</feature>
<dbReference type="OrthoDB" id="4148592at2759"/>
<feature type="compositionally biased region" description="Polar residues" evidence="1">
    <location>
        <begin position="263"/>
        <end position="274"/>
    </location>
</feature>
<feature type="compositionally biased region" description="Polar residues" evidence="1">
    <location>
        <begin position="571"/>
        <end position="586"/>
    </location>
</feature>
<sequence>METPTGKKRRREDTGELNHAFNPDSSSPLGPRQALTTSSSSVMDGPFTTPDDLIDPSLFNSSPYQYVSEMTDTNAFGGGTGGLQEFDSSVLEDPFGAFDSAGPSDFVSLMKSASGNNATKMGIHNSTFDNSLLPQVSQATTQPEPLASSLQKTGPTSSTSRPPVVTSEGLILDDWPEDHMNHEDFIKDCFSVPFTDPDEPANKVTQSGPPSSKKNSAQPRGKTSKEGEKSFNGSNPEQRSTSTVKTPKNKPVGNIGRAPASAPTRTKNPTSTNWYGLGFPPTSGSAQRRPFTNVSPKSTPMRGPSGSARNTLSNPTQRKPSMNTIPLDYTLNNNGVSPPPAKRARSNTTNGNDLLTNFNAHQDNQHDATDDLLSGFRAYLEEKAANPPNIDQLVANIQTQQERRPPRVVGVGVVYPLSTYFSDPANYANFKWLGRKYGDPDPPPSLIRQQTGYDFPIPSVSGILYPMAQAHEMMEKRRARATAMGMGMDYQFNGQMGVNNFDQSFGPGPVNNHNQFHDQGFNPNAGYLHPQMQAQTHGHVPPQMRYPGRTPPLQPSPMTPGTPHTGMGFPNSFSGRQVTPTPSQRRPSLMRQCATISPIQAPVEDLGQYQGPRPSLPNMTAAPSTNTMNGIGQYLPNEQTNPIPPPQTPANGPYQVHAGSPPGSTSSQYSTGNTPPARPGKDLPNLSTTPTGLIPNVNPFDNLETNTNPSMGMNNLESPSKETSNQLEANTEAALLAVGADVIDFAPAATNNNPVPSNADAATTSAPATTTATTTPPRSISGYDGANSGTDRHTKVTTNMNVTDTDEGHGLFNFNPFPFDGEGEDGIDLDGWSSDGLLFDEGRPFNAGDWGFDV</sequence>
<feature type="region of interest" description="Disordered" evidence="1">
    <location>
        <begin position="605"/>
        <end position="726"/>
    </location>
</feature>
<feature type="compositionally biased region" description="Polar residues" evidence="1">
    <location>
        <begin position="122"/>
        <end position="152"/>
    </location>
</feature>